<accession>A0ABW3NAV2</accession>
<reference evidence="2" key="1">
    <citation type="journal article" date="2019" name="Int. J. Syst. Evol. Microbiol.">
        <title>The Global Catalogue of Microorganisms (GCM) 10K type strain sequencing project: providing services to taxonomists for standard genome sequencing and annotation.</title>
        <authorList>
            <consortium name="The Broad Institute Genomics Platform"/>
            <consortium name="The Broad Institute Genome Sequencing Center for Infectious Disease"/>
            <person name="Wu L."/>
            <person name="Ma J."/>
        </authorList>
    </citation>
    <scope>NUCLEOTIDE SEQUENCE [LARGE SCALE GENOMIC DNA]</scope>
    <source>
        <strain evidence="2">CCUG 62215</strain>
    </source>
</reference>
<gene>
    <name evidence="1" type="ORF">ACFQ1Q_09260</name>
</gene>
<protein>
    <submittedName>
        <fullName evidence="1">DUF1456 family protein</fullName>
    </submittedName>
</protein>
<proteinExistence type="predicted"/>
<dbReference type="EMBL" id="JBHTJL010000011">
    <property type="protein sequence ID" value="MFD1063431.1"/>
    <property type="molecule type" value="Genomic_DNA"/>
</dbReference>
<dbReference type="PANTHER" id="PTHR37805">
    <property type="entry name" value="CYTOPLASMIC PROTEIN-RELATED"/>
    <property type="match status" value="1"/>
</dbReference>
<evidence type="ECO:0000313" key="2">
    <source>
        <dbReference type="Proteomes" id="UP001597013"/>
    </source>
</evidence>
<organism evidence="1 2">
    <name type="scientific">Winogradskyella litorisediminis</name>
    <dbReference type="NCBI Taxonomy" id="1156618"/>
    <lineage>
        <taxon>Bacteria</taxon>
        <taxon>Pseudomonadati</taxon>
        <taxon>Bacteroidota</taxon>
        <taxon>Flavobacteriia</taxon>
        <taxon>Flavobacteriales</taxon>
        <taxon>Flavobacteriaceae</taxon>
        <taxon>Winogradskyella</taxon>
    </lineage>
</organism>
<evidence type="ECO:0000313" key="1">
    <source>
        <dbReference type="EMBL" id="MFD1063431.1"/>
    </source>
</evidence>
<keyword evidence="2" id="KW-1185">Reference proteome</keyword>
<dbReference type="RefSeq" id="WP_386130338.1">
    <property type="nucleotide sequence ID" value="NZ_JBHTJL010000011.1"/>
</dbReference>
<dbReference type="PANTHER" id="PTHR37805:SF1">
    <property type="entry name" value="CYTOPLASMIC PROTEIN"/>
    <property type="match status" value="1"/>
</dbReference>
<dbReference type="InterPro" id="IPR009921">
    <property type="entry name" value="YehS-like"/>
</dbReference>
<dbReference type="Proteomes" id="UP001597013">
    <property type="component" value="Unassembled WGS sequence"/>
</dbReference>
<comment type="caution">
    <text evidence="1">The sequence shown here is derived from an EMBL/GenBank/DDBJ whole genome shotgun (WGS) entry which is preliminary data.</text>
</comment>
<dbReference type="Pfam" id="PF07308">
    <property type="entry name" value="DUF1456"/>
    <property type="match status" value="1"/>
</dbReference>
<sequence length="87" mass="10336">MTNNDIFKKLRVAHKLRDEDIVNIMKLVDFRISKSELNAMFRREDHPKYMECGDQILRNFLNALIIHLRGPMPKKGEKKQPKKKSND</sequence>
<name>A0ABW3NAV2_9FLAO</name>